<dbReference type="SUPFAM" id="SSF56925">
    <property type="entry name" value="OMPA-like"/>
    <property type="match status" value="1"/>
</dbReference>
<keyword evidence="1" id="KW-0732">Signal</keyword>
<evidence type="ECO:0000313" key="2">
    <source>
        <dbReference type="EMBL" id="GAA3782157.1"/>
    </source>
</evidence>
<keyword evidence="3" id="KW-1185">Reference proteome</keyword>
<dbReference type="EMBL" id="BAABBI010000001">
    <property type="protein sequence ID" value="GAA3782157.1"/>
    <property type="molecule type" value="Genomic_DNA"/>
</dbReference>
<evidence type="ECO:0000256" key="1">
    <source>
        <dbReference type="SAM" id="SignalP"/>
    </source>
</evidence>
<sequence>MIYKFKFISIFCLFYISVCSYSQTDTSANNQTSQFPNIDFYRYRGTNVLDIGLGTSIMNGDFMHPILEISSHVGYKRFIKPYLNINVGYNKFNLAYRNIFNNGYMSFDLNVETVIFPNNRFSPYAFAGAGIHASNYFKQVDSKLQGGLGIEYIVFENLGVKLFSDYNHVFSDEVDGKIFGVSDDIYWRIACGVNYYFGGKKQLEKLLKRYPSVIKTNQL</sequence>
<feature type="signal peptide" evidence="1">
    <location>
        <begin position="1"/>
        <end position="24"/>
    </location>
</feature>
<evidence type="ECO:0008006" key="4">
    <source>
        <dbReference type="Google" id="ProtNLM"/>
    </source>
</evidence>
<dbReference type="RefSeq" id="WP_344728541.1">
    <property type="nucleotide sequence ID" value="NZ_BAABBI010000001.1"/>
</dbReference>
<name>A0ABP7H1U0_9FLAO</name>
<protein>
    <recommendedName>
        <fullName evidence="4">Curli production assembly/transport component CsgG</fullName>
    </recommendedName>
</protein>
<feature type="chain" id="PRO_5046139191" description="Curli production assembly/transport component CsgG" evidence="1">
    <location>
        <begin position="25"/>
        <end position="219"/>
    </location>
</feature>
<evidence type="ECO:0000313" key="3">
    <source>
        <dbReference type="Proteomes" id="UP001501456"/>
    </source>
</evidence>
<accession>A0ABP7H1U0</accession>
<proteinExistence type="predicted"/>
<dbReference type="InterPro" id="IPR011250">
    <property type="entry name" value="OMP/PagP_B-barrel"/>
</dbReference>
<gene>
    <name evidence="2" type="ORF">GCM10022271_13060</name>
</gene>
<dbReference type="Proteomes" id="UP001501456">
    <property type="component" value="Unassembled WGS sequence"/>
</dbReference>
<organism evidence="2 3">
    <name type="scientific">Corallibacter vietnamensis</name>
    <dbReference type="NCBI Taxonomy" id="904130"/>
    <lineage>
        <taxon>Bacteria</taxon>
        <taxon>Pseudomonadati</taxon>
        <taxon>Bacteroidota</taxon>
        <taxon>Flavobacteriia</taxon>
        <taxon>Flavobacteriales</taxon>
        <taxon>Flavobacteriaceae</taxon>
        <taxon>Corallibacter</taxon>
    </lineage>
</organism>
<comment type="caution">
    <text evidence="2">The sequence shown here is derived from an EMBL/GenBank/DDBJ whole genome shotgun (WGS) entry which is preliminary data.</text>
</comment>
<reference evidence="3" key="1">
    <citation type="journal article" date="2019" name="Int. J. Syst. Evol. Microbiol.">
        <title>The Global Catalogue of Microorganisms (GCM) 10K type strain sequencing project: providing services to taxonomists for standard genome sequencing and annotation.</title>
        <authorList>
            <consortium name="The Broad Institute Genomics Platform"/>
            <consortium name="The Broad Institute Genome Sequencing Center for Infectious Disease"/>
            <person name="Wu L."/>
            <person name="Ma J."/>
        </authorList>
    </citation>
    <scope>NUCLEOTIDE SEQUENCE [LARGE SCALE GENOMIC DNA]</scope>
    <source>
        <strain evidence="3">JCM 17525</strain>
    </source>
</reference>